<sequence length="177" mass="18887">MRLQFRTMNRYTTHLVCAPEDLPNSAQVIEWLVAPGNDVISDEPLVCLAVAGEVRMVVTPLDGVLVEQCVAIGERLDACGLVAMIEAEEKPFGASWSIDPEDADASLSLAACRLEAPPPAAVPAVVPEGDALAWCAALGIAPDEVDCDQHGLTVAAVQRHVRAELRRLAAIRELLSK</sequence>
<dbReference type="Proteomes" id="UP001595791">
    <property type="component" value="Unassembled WGS sequence"/>
</dbReference>
<name>A0ABV8MSB8_9NEIS</name>
<evidence type="ECO:0000313" key="2">
    <source>
        <dbReference type="Proteomes" id="UP001595791"/>
    </source>
</evidence>
<dbReference type="RefSeq" id="WP_378165603.1">
    <property type="nucleotide sequence ID" value="NZ_JBHSBU010000001.1"/>
</dbReference>
<dbReference type="InterPro" id="IPR011053">
    <property type="entry name" value="Single_hybrid_motif"/>
</dbReference>
<accession>A0ABV8MSB8</accession>
<reference evidence="2" key="1">
    <citation type="journal article" date="2019" name="Int. J. Syst. Evol. Microbiol.">
        <title>The Global Catalogue of Microorganisms (GCM) 10K type strain sequencing project: providing services to taxonomists for standard genome sequencing and annotation.</title>
        <authorList>
            <consortium name="The Broad Institute Genomics Platform"/>
            <consortium name="The Broad Institute Genome Sequencing Center for Infectious Disease"/>
            <person name="Wu L."/>
            <person name="Ma J."/>
        </authorList>
    </citation>
    <scope>NUCLEOTIDE SEQUENCE [LARGE SCALE GENOMIC DNA]</scope>
    <source>
        <strain evidence="2">LMG 29894</strain>
    </source>
</reference>
<organism evidence="1 2">
    <name type="scientific">Chitinimonas lacunae</name>
    <dbReference type="NCBI Taxonomy" id="1963018"/>
    <lineage>
        <taxon>Bacteria</taxon>
        <taxon>Pseudomonadati</taxon>
        <taxon>Pseudomonadota</taxon>
        <taxon>Betaproteobacteria</taxon>
        <taxon>Neisseriales</taxon>
        <taxon>Chitinibacteraceae</taxon>
        <taxon>Chitinimonas</taxon>
    </lineage>
</organism>
<dbReference type="SUPFAM" id="SSF51230">
    <property type="entry name" value="Single hybrid motif"/>
    <property type="match status" value="1"/>
</dbReference>
<comment type="caution">
    <text evidence="1">The sequence shown here is derived from an EMBL/GenBank/DDBJ whole genome shotgun (WGS) entry which is preliminary data.</text>
</comment>
<protein>
    <submittedName>
        <fullName evidence="1">Uncharacterized protein</fullName>
    </submittedName>
</protein>
<gene>
    <name evidence="1" type="ORF">ACFOW7_14760</name>
</gene>
<proteinExistence type="predicted"/>
<dbReference type="EMBL" id="JBHSBU010000001">
    <property type="protein sequence ID" value="MFC4160599.1"/>
    <property type="molecule type" value="Genomic_DNA"/>
</dbReference>
<evidence type="ECO:0000313" key="1">
    <source>
        <dbReference type="EMBL" id="MFC4160599.1"/>
    </source>
</evidence>
<keyword evidence="2" id="KW-1185">Reference proteome</keyword>